<evidence type="ECO:0000313" key="2">
    <source>
        <dbReference type="EMBL" id="GID53726.1"/>
    </source>
</evidence>
<dbReference type="CDD" id="cd06260">
    <property type="entry name" value="DUF820-like"/>
    <property type="match status" value="1"/>
</dbReference>
<evidence type="ECO:0000259" key="1">
    <source>
        <dbReference type="Pfam" id="PF05685"/>
    </source>
</evidence>
<gene>
    <name evidence="2" type="ORF">Aco03nite_021300</name>
</gene>
<keyword evidence="3" id="KW-1185">Reference proteome</keyword>
<feature type="domain" description="Putative restriction endonuclease" evidence="1">
    <location>
        <begin position="37"/>
        <end position="185"/>
    </location>
</feature>
<dbReference type="Gene3D" id="3.90.1570.10">
    <property type="entry name" value="tt1808, chain A"/>
    <property type="match status" value="1"/>
</dbReference>
<dbReference type="Pfam" id="PF05685">
    <property type="entry name" value="Uma2"/>
    <property type="match status" value="1"/>
</dbReference>
<dbReference type="SUPFAM" id="SSF52980">
    <property type="entry name" value="Restriction endonuclease-like"/>
    <property type="match status" value="1"/>
</dbReference>
<dbReference type="InterPro" id="IPR008538">
    <property type="entry name" value="Uma2"/>
</dbReference>
<dbReference type="EMBL" id="BOMG01000033">
    <property type="protein sequence ID" value="GID53726.1"/>
    <property type="molecule type" value="Genomic_DNA"/>
</dbReference>
<dbReference type="Proteomes" id="UP000612282">
    <property type="component" value="Unassembled WGS sequence"/>
</dbReference>
<proteinExistence type="predicted"/>
<dbReference type="InterPro" id="IPR012296">
    <property type="entry name" value="Nuclease_put_TT1808"/>
</dbReference>
<dbReference type="PANTHER" id="PTHR35400:SF3">
    <property type="entry name" value="SLL1072 PROTEIN"/>
    <property type="match status" value="1"/>
</dbReference>
<accession>A0ABQ3X5G1</accession>
<dbReference type="PANTHER" id="PTHR35400">
    <property type="entry name" value="SLR1083 PROTEIN"/>
    <property type="match status" value="1"/>
</dbReference>
<organism evidence="2 3">
    <name type="scientific">Actinoplanes couchii</name>
    <dbReference type="NCBI Taxonomy" id="403638"/>
    <lineage>
        <taxon>Bacteria</taxon>
        <taxon>Bacillati</taxon>
        <taxon>Actinomycetota</taxon>
        <taxon>Actinomycetes</taxon>
        <taxon>Micromonosporales</taxon>
        <taxon>Micromonosporaceae</taxon>
        <taxon>Actinoplanes</taxon>
    </lineage>
</organism>
<comment type="caution">
    <text evidence="2">The sequence shown here is derived from an EMBL/GenBank/DDBJ whole genome shotgun (WGS) entry which is preliminary data.</text>
</comment>
<name>A0ABQ3X5G1_9ACTN</name>
<sequence>MNGDPFEEETMTAALTFATPDLADLLKRRDLTVDDVAHLPEDLHYELIDGRLVLSPSAMPLHNWIGQRVATACEVNQPPGVIISTDQSVMLDSHNERRPDVVAIFDEGAGVSPVLVTDVLFAFEIISPSSKSVDRKDKRKVYATARISRYWVIDPLAERVSLTGFVLGPDGQYRQTVHTDEPLTIEEPWKITLDPSAWTDRRDRLERARRDR</sequence>
<protein>
    <recommendedName>
        <fullName evidence="1">Putative restriction endonuclease domain-containing protein</fullName>
    </recommendedName>
</protein>
<evidence type="ECO:0000313" key="3">
    <source>
        <dbReference type="Proteomes" id="UP000612282"/>
    </source>
</evidence>
<reference evidence="2 3" key="1">
    <citation type="submission" date="2021-01" db="EMBL/GenBank/DDBJ databases">
        <title>Whole genome shotgun sequence of Actinoplanes couchii NBRC 106145.</title>
        <authorList>
            <person name="Komaki H."/>
            <person name="Tamura T."/>
        </authorList>
    </citation>
    <scope>NUCLEOTIDE SEQUENCE [LARGE SCALE GENOMIC DNA]</scope>
    <source>
        <strain evidence="2 3">NBRC 106145</strain>
    </source>
</reference>
<dbReference type="InterPro" id="IPR011335">
    <property type="entry name" value="Restrct_endonuc-II-like"/>
</dbReference>
<dbReference type="RefSeq" id="WP_344316965.1">
    <property type="nucleotide sequence ID" value="NZ_BAAAQE010000088.1"/>
</dbReference>